<dbReference type="EMBL" id="SRLO01000801">
    <property type="protein sequence ID" value="TNN46227.1"/>
    <property type="molecule type" value="Genomic_DNA"/>
</dbReference>
<dbReference type="AlphaFoldDB" id="A0A4Z2FYE7"/>
<accession>A0A4Z2FYE7</accession>
<sequence>MAVRRRAVLVAKARAPTLAPPRRVAPLAAVVGPDPRGVTPRGHLLAKVGGQWSRLHADVDVGVAVTLHRKQTQPPDDLQGHIGCS</sequence>
<reference evidence="1 2" key="1">
    <citation type="submission" date="2019-03" db="EMBL/GenBank/DDBJ databases">
        <title>First draft genome of Liparis tanakae, snailfish: a comprehensive survey of snailfish specific genes.</title>
        <authorList>
            <person name="Kim W."/>
            <person name="Song I."/>
            <person name="Jeong J.-H."/>
            <person name="Kim D."/>
            <person name="Kim S."/>
            <person name="Ryu S."/>
            <person name="Song J.Y."/>
            <person name="Lee S.K."/>
        </authorList>
    </citation>
    <scope>NUCLEOTIDE SEQUENCE [LARGE SCALE GENOMIC DNA]</scope>
    <source>
        <tissue evidence="1">Muscle</tissue>
    </source>
</reference>
<gene>
    <name evidence="1" type="ORF">EYF80_043577</name>
</gene>
<keyword evidence="2" id="KW-1185">Reference proteome</keyword>
<dbReference type="Proteomes" id="UP000314294">
    <property type="component" value="Unassembled WGS sequence"/>
</dbReference>
<name>A0A4Z2FYE7_9TELE</name>
<organism evidence="1 2">
    <name type="scientific">Liparis tanakae</name>
    <name type="common">Tanaka's snailfish</name>
    <dbReference type="NCBI Taxonomy" id="230148"/>
    <lineage>
        <taxon>Eukaryota</taxon>
        <taxon>Metazoa</taxon>
        <taxon>Chordata</taxon>
        <taxon>Craniata</taxon>
        <taxon>Vertebrata</taxon>
        <taxon>Euteleostomi</taxon>
        <taxon>Actinopterygii</taxon>
        <taxon>Neopterygii</taxon>
        <taxon>Teleostei</taxon>
        <taxon>Neoteleostei</taxon>
        <taxon>Acanthomorphata</taxon>
        <taxon>Eupercaria</taxon>
        <taxon>Perciformes</taxon>
        <taxon>Cottioidei</taxon>
        <taxon>Cottales</taxon>
        <taxon>Liparidae</taxon>
        <taxon>Liparis</taxon>
    </lineage>
</organism>
<evidence type="ECO:0000313" key="2">
    <source>
        <dbReference type="Proteomes" id="UP000314294"/>
    </source>
</evidence>
<proteinExistence type="predicted"/>
<comment type="caution">
    <text evidence="1">The sequence shown here is derived from an EMBL/GenBank/DDBJ whole genome shotgun (WGS) entry which is preliminary data.</text>
</comment>
<evidence type="ECO:0000313" key="1">
    <source>
        <dbReference type="EMBL" id="TNN46227.1"/>
    </source>
</evidence>
<protein>
    <submittedName>
        <fullName evidence="1">Uncharacterized protein</fullName>
    </submittedName>
</protein>